<keyword evidence="2 12" id="KW-1003">Cell membrane</keyword>
<keyword evidence="4 12" id="KW-0210">Decarboxylase</keyword>
<keyword evidence="9 12" id="KW-0456">Lyase</keyword>
<dbReference type="GO" id="GO:0004609">
    <property type="term" value="F:phosphatidylserine decarboxylase activity"/>
    <property type="evidence" value="ECO:0007669"/>
    <property type="project" value="UniProtKB-UniRule"/>
</dbReference>
<comment type="catalytic activity">
    <reaction evidence="12">
        <text>a 1,2-diacyl-sn-glycero-3-phospho-L-serine + H(+) = a 1,2-diacyl-sn-glycero-3-phosphoethanolamine + CO2</text>
        <dbReference type="Rhea" id="RHEA:20828"/>
        <dbReference type="ChEBI" id="CHEBI:15378"/>
        <dbReference type="ChEBI" id="CHEBI:16526"/>
        <dbReference type="ChEBI" id="CHEBI:57262"/>
        <dbReference type="ChEBI" id="CHEBI:64612"/>
        <dbReference type="EC" id="4.1.1.65"/>
    </reaction>
</comment>
<evidence type="ECO:0000313" key="14">
    <source>
        <dbReference type="Proteomes" id="UP000282106"/>
    </source>
</evidence>
<keyword evidence="3 12" id="KW-0444">Lipid biosynthesis</keyword>
<evidence type="ECO:0000256" key="4">
    <source>
        <dbReference type="ARBA" id="ARBA00022793"/>
    </source>
</evidence>
<feature type="active site" description="Schiff-base intermediate with substrate; via pyruvic acid; for decarboxylase activity" evidence="12">
    <location>
        <position position="257"/>
    </location>
</feature>
<feature type="modified residue" description="Pyruvic acid (Ser); by autocatalysis" evidence="12">
    <location>
        <position position="257"/>
    </location>
</feature>
<feature type="active site" description="Charge relay system; for autoendoproteolytic cleavage activity" evidence="12">
    <location>
        <position position="257"/>
    </location>
</feature>
<keyword evidence="10 12" id="KW-1208">Phospholipid metabolism</keyword>
<dbReference type="RefSeq" id="WP_123213104.1">
    <property type="nucleotide sequence ID" value="NZ_RJVO01000012.1"/>
</dbReference>
<comment type="caution">
    <text evidence="13">The sequence shown here is derived from an EMBL/GenBank/DDBJ whole genome shotgun (WGS) entry which is preliminary data.</text>
</comment>
<gene>
    <name evidence="12 13" type="primary">psd</name>
    <name evidence="13" type="ORF">ED208_16870</name>
</gene>
<evidence type="ECO:0000256" key="3">
    <source>
        <dbReference type="ARBA" id="ARBA00022516"/>
    </source>
</evidence>
<dbReference type="AlphaFoldDB" id="A0A3N0UYK5"/>
<feature type="active site" description="Charge relay system; for autoendoproteolytic cleavage activity" evidence="12">
    <location>
        <position position="153"/>
    </location>
</feature>
<dbReference type="InterPro" id="IPR033178">
    <property type="entry name" value="PSD_type1_pro"/>
</dbReference>
<name>A0A3N0UYK5_9GAMM</name>
<dbReference type="UniPathway" id="UPA00558">
    <property type="reaction ID" value="UER00616"/>
</dbReference>
<evidence type="ECO:0000256" key="9">
    <source>
        <dbReference type="ARBA" id="ARBA00023239"/>
    </source>
</evidence>
<reference evidence="13 14" key="1">
    <citation type="submission" date="2018-10" db="EMBL/GenBank/DDBJ databases">
        <authorList>
            <person name="Chen W.-M."/>
        </authorList>
    </citation>
    <scope>NUCLEOTIDE SEQUENCE [LARGE SCALE GENOMIC DNA]</scope>
    <source>
        <strain evidence="13 14">THS-13</strain>
    </source>
</reference>
<evidence type="ECO:0000256" key="8">
    <source>
        <dbReference type="ARBA" id="ARBA00023209"/>
    </source>
</evidence>
<dbReference type="InterPro" id="IPR003817">
    <property type="entry name" value="PS_Dcarbxylase"/>
</dbReference>
<keyword evidence="5 12" id="KW-0443">Lipid metabolism</keyword>
<feature type="chain" id="PRO_5023536953" description="Phosphatidylserine decarboxylase beta chain" evidence="12">
    <location>
        <begin position="1"/>
        <end position="256"/>
    </location>
</feature>
<dbReference type="InterPro" id="IPR033177">
    <property type="entry name" value="PSD-B"/>
</dbReference>
<evidence type="ECO:0000256" key="1">
    <source>
        <dbReference type="ARBA" id="ARBA00005189"/>
    </source>
</evidence>
<dbReference type="Proteomes" id="UP000282106">
    <property type="component" value="Unassembled WGS sequence"/>
</dbReference>
<protein>
    <recommendedName>
        <fullName evidence="12">Phosphatidylserine decarboxylase proenzyme</fullName>
        <ecNumber evidence="12">4.1.1.65</ecNumber>
    </recommendedName>
    <component>
        <recommendedName>
            <fullName evidence="12">Phosphatidylserine decarboxylase alpha chain</fullName>
        </recommendedName>
    </component>
    <component>
        <recommendedName>
            <fullName evidence="12">Phosphatidylserine decarboxylase beta chain</fullName>
        </recommendedName>
    </component>
</protein>
<dbReference type="GO" id="GO:0005886">
    <property type="term" value="C:plasma membrane"/>
    <property type="evidence" value="ECO:0007669"/>
    <property type="project" value="UniProtKB-SubCell"/>
</dbReference>
<keyword evidence="14" id="KW-1185">Reference proteome</keyword>
<keyword evidence="7 12" id="KW-0865">Zymogen</keyword>
<evidence type="ECO:0000256" key="6">
    <source>
        <dbReference type="ARBA" id="ARBA00023136"/>
    </source>
</evidence>
<sequence length="289" mass="32285">MGDRLFAAIQQVLPTRALSSGMHALTRIRTPWFKNAFIRIFMRGFDIRLDEAQIRDVEQFEHFNAFFTRALQSGARRIDAAPEAFVSPVDGAVSQFGDLLGRSTGPGAELIQAKGHNYSAETLLAGRADWAAEFAGGQFITIYLAPYNYHRIHMPVAGKLREWAYVPGRLFSVNHATARALPGVFARNERLVAMFDTEFGPMALVMVGALFVGSMETTWAGEVSPPHVREPAPAFYAPMRPIEFQKGEEMGRFNMGSTVILLMPKKLNWEALQSRQPLRLGERLARIKS</sequence>
<comment type="pathway">
    <text evidence="12">Phospholipid metabolism; phosphatidylethanolamine biosynthesis; phosphatidylethanolamine from CDP-diacylglycerol: step 2/2.</text>
</comment>
<organism evidence="13 14">
    <name type="scientific">Stagnimonas aquatica</name>
    <dbReference type="NCBI Taxonomy" id="2689987"/>
    <lineage>
        <taxon>Bacteria</taxon>
        <taxon>Pseudomonadati</taxon>
        <taxon>Pseudomonadota</taxon>
        <taxon>Gammaproteobacteria</taxon>
        <taxon>Nevskiales</taxon>
        <taxon>Nevskiaceae</taxon>
        <taxon>Stagnimonas</taxon>
    </lineage>
</organism>
<keyword evidence="6 12" id="KW-0472">Membrane</keyword>
<evidence type="ECO:0000256" key="11">
    <source>
        <dbReference type="ARBA" id="ARBA00023317"/>
    </source>
</evidence>
<dbReference type="PANTHER" id="PTHR10067">
    <property type="entry name" value="PHOSPHATIDYLSERINE DECARBOXYLASE"/>
    <property type="match status" value="1"/>
</dbReference>
<comment type="function">
    <text evidence="12">Catalyzes the formation of phosphatidylethanolamine (PtdEtn) from phosphatidylserine (PtdSer).</text>
</comment>
<dbReference type="GO" id="GO:0006646">
    <property type="term" value="P:phosphatidylethanolamine biosynthetic process"/>
    <property type="evidence" value="ECO:0007669"/>
    <property type="project" value="UniProtKB-UniRule"/>
</dbReference>
<keyword evidence="11 12" id="KW-0670">Pyruvate</keyword>
<comment type="pathway">
    <text evidence="1">Lipid metabolism.</text>
</comment>
<keyword evidence="8 12" id="KW-0594">Phospholipid biosynthesis</keyword>
<dbReference type="FunCoup" id="A0A3N0UYK5">
    <property type="interactions" value="323"/>
</dbReference>
<evidence type="ECO:0000256" key="7">
    <source>
        <dbReference type="ARBA" id="ARBA00023145"/>
    </source>
</evidence>
<dbReference type="InParanoid" id="A0A3N0UYK5"/>
<dbReference type="NCBIfam" id="TIGR00163">
    <property type="entry name" value="PS_decarb"/>
    <property type="match status" value="1"/>
</dbReference>
<comment type="PTM">
    <text evidence="12">Is synthesized initially as an inactive proenzyme. Formation of the active enzyme involves a self-maturation process in which the active site pyruvoyl group is generated from an internal serine residue via an autocatalytic post-translational modification. Two non-identical subunits are generated from the proenzyme in this reaction, and the pyruvate is formed at the N-terminus of the alpha chain, which is derived from the carboxyl end of the proenzyme. The autoendoproteolytic cleavage occurs by a canonical serine protease mechanism, in which the side chain hydroxyl group of the serine supplies its oxygen atom to form the C-terminus of the beta chain, while the remainder of the serine residue undergoes an oxidative deamination to produce ammonia and the pyruvoyl prosthetic group on the alpha chain. During this reaction, the Ser that is part of the protease active site of the proenzyme becomes the pyruvoyl prosthetic group, which constitutes an essential element of the active site of the mature decarboxylase.</text>
</comment>
<dbReference type="EMBL" id="RJVO01000012">
    <property type="protein sequence ID" value="ROH85610.1"/>
    <property type="molecule type" value="Genomic_DNA"/>
</dbReference>
<feature type="chain" id="PRO_5023536954" description="Phosphatidylserine decarboxylase alpha chain" evidence="12">
    <location>
        <begin position="257"/>
        <end position="289"/>
    </location>
</feature>
<comment type="subcellular location">
    <subcellularLocation>
        <location evidence="12">Cell membrane</location>
        <topology evidence="12">Peripheral membrane protein</topology>
    </subcellularLocation>
</comment>
<comment type="similarity">
    <text evidence="12">Belongs to the phosphatidylserine decarboxylase family. PSD-B subfamily. Prokaryotic type I sub-subfamily.</text>
</comment>
<proteinExistence type="inferred from homology"/>
<evidence type="ECO:0000313" key="13">
    <source>
        <dbReference type="EMBL" id="ROH85610.1"/>
    </source>
</evidence>
<dbReference type="EC" id="4.1.1.65" evidence="12"/>
<feature type="site" description="Cleavage (non-hydrolytic); by autocatalysis" evidence="12">
    <location>
        <begin position="256"/>
        <end position="257"/>
    </location>
</feature>
<dbReference type="Pfam" id="PF02666">
    <property type="entry name" value="PS_Dcarbxylase"/>
    <property type="match status" value="1"/>
</dbReference>
<comment type="subunit">
    <text evidence="12">Heterodimer of a large membrane-associated beta subunit and a small pyruvoyl-containing alpha subunit.</text>
</comment>
<dbReference type="HAMAP" id="MF_00662">
    <property type="entry name" value="PS_decarb_PSD_B_type1"/>
    <property type="match status" value="1"/>
</dbReference>
<evidence type="ECO:0000256" key="10">
    <source>
        <dbReference type="ARBA" id="ARBA00023264"/>
    </source>
</evidence>
<comment type="cofactor">
    <cofactor evidence="12">
        <name>pyruvate</name>
        <dbReference type="ChEBI" id="CHEBI:15361"/>
    </cofactor>
    <text evidence="12">Binds 1 pyruvoyl group covalently per subunit.</text>
</comment>
<evidence type="ECO:0000256" key="12">
    <source>
        <dbReference type="HAMAP-Rule" id="MF_00662"/>
    </source>
</evidence>
<dbReference type="PANTHER" id="PTHR10067:SF6">
    <property type="entry name" value="PHOSPHATIDYLSERINE DECARBOXYLASE PROENZYME, MITOCHONDRIAL"/>
    <property type="match status" value="1"/>
</dbReference>
<accession>A0A3N0UYK5</accession>
<feature type="active site" description="Charge relay system; for autoendoproteolytic cleavage activity" evidence="12">
    <location>
        <position position="90"/>
    </location>
</feature>
<evidence type="ECO:0000256" key="2">
    <source>
        <dbReference type="ARBA" id="ARBA00022475"/>
    </source>
</evidence>
<evidence type="ECO:0000256" key="5">
    <source>
        <dbReference type="ARBA" id="ARBA00023098"/>
    </source>
</evidence>